<evidence type="ECO:0000313" key="3">
    <source>
        <dbReference type="WBParaSite" id="TMUE_3000014770.1"/>
    </source>
</evidence>
<proteinExistence type="predicted"/>
<dbReference type="Proteomes" id="UP000046395">
    <property type="component" value="Unassembled WGS sequence"/>
</dbReference>
<organism evidence="2 3">
    <name type="scientific">Trichuris muris</name>
    <name type="common">Mouse whipworm</name>
    <dbReference type="NCBI Taxonomy" id="70415"/>
    <lineage>
        <taxon>Eukaryota</taxon>
        <taxon>Metazoa</taxon>
        <taxon>Ecdysozoa</taxon>
        <taxon>Nematoda</taxon>
        <taxon>Enoplea</taxon>
        <taxon>Dorylaimia</taxon>
        <taxon>Trichinellida</taxon>
        <taxon>Trichuridae</taxon>
        <taxon>Trichuris</taxon>
    </lineage>
</organism>
<evidence type="ECO:0000256" key="1">
    <source>
        <dbReference type="SAM" id="Coils"/>
    </source>
</evidence>
<accession>A0A5S6R5H4</accession>
<name>A0A5S6R5H4_TRIMR</name>
<dbReference type="AlphaFoldDB" id="A0A5S6R5H4"/>
<dbReference type="STRING" id="70415.A0A5S6R5H4"/>
<feature type="coiled-coil region" evidence="1">
    <location>
        <begin position="1"/>
        <end position="28"/>
    </location>
</feature>
<keyword evidence="2" id="KW-1185">Reference proteome</keyword>
<evidence type="ECO:0000313" key="2">
    <source>
        <dbReference type="Proteomes" id="UP000046395"/>
    </source>
</evidence>
<protein>
    <submittedName>
        <fullName evidence="3">Retrotransposon gag domain-containing protein</fullName>
    </submittedName>
</protein>
<keyword evidence="1" id="KW-0175">Coiled coil</keyword>
<reference evidence="3" key="1">
    <citation type="submission" date="2019-12" db="UniProtKB">
        <authorList>
            <consortium name="WormBaseParasite"/>
        </authorList>
    </citation>
    <scope>IDENTIFICATION</scope>
</reference>
<sequence>MAEMTQIVELLEKQMEMQQQQIEAQRKQIKTLLPRLAPVMTTPPMVASRVPNFTAFDPTAELCEDYWTRFKTFAGANSISEDKLAQVFLTNQTTTTFKLLNTLAGQQTPPKDINDLSMSNIVEFMEDQYAGKTTAVQCAGPKDNEELGHRRHNLAEGLISKCCECQCCSAECRTRQHARNGMQKVMQSVLGHVQARSGLLEGFRIRGLVQSRCKTGLLRAKNSATRNPGGPESSTWRRRQATCLGTHSV</sequence>
<dbReference type="WBParaSite" id="TMUE_3000014770.1">
    <property type="protein sequence ID" value="TMUE_3000014770.1"/>
    <property type="gene ID" value="WBGene00294036"/>
</dbReference>